<evidence type="ECO:0000313" key="3">
    <source>
        <dbReference type="EMBL" id="SKA20252.1"/>
    </source>
</evidence>
<dbReference type="OrthoDB" id="9790435at2"/>
<dbReference type="InterPro" id="IPR038756">
    <property type="entry name" value="CheX-like"/>
</dbReference>
<organism evidence="3 4">
    <name type="scientific">Trichlorobacter thiogenes</name>
    <dbReference type="NCBI Taxonomy" id="115783"/>
    <lineage>
        <taxon>Bacteria</taxon>
        <taxon>Pseudomonadati</taxon>
        <taxon>Thermodesulfobacteriota</taxon>
        <taxon>Desulfuromonadia</taxon>
        <taxon>Geobacterales</taxon>
        <taxon>Geobacteraceae</taxon>
        <taxon>Trichlorobacter</taxon>
    </lineage>
</organism>
<dbReference type="InterPro" id="IPR028051">
    <property type="entry name" value="CheX-like_dom"/>
</dbReference>
<dbReference type="Gene3D" id="3.40.1550.10">
    <property type="entry name" value="CheC-like"/>
    <property type="match status" value="1"/>
</dbReference>
<dbReference type="PANTHER" id="PTHR39452">
    <property type="entry name" value="CHEY-P PHOSPHATASE CHEX"/>
    <property type="match status" value="1"/>
</dbReference>
<name>A0A1T4RWA6_9BACT</name>
<keyword evidence="1" id="KW-0145">Chemotaxis</keyword>
<dbReference type="InterPro" id="IPR028976">
    <property type="entry name" value="CheC-like_sf"/>
</dbReference>
<proteinExistence type="predicted"/>
<reference evidence="4" key="1">
    <citation type="submission" date="2017-02" db="EMBL/GenBank/DDBJ databases">
        <authorList>
            <person name="Varghese N."/>
            <person name="Submissions S."/>
        </authorList>
    </citation>
    <scope>NUCLEOTIDE SEQUENCE [LARGE SCALE GENOMIC DNA]</scope>
    <source>
        <strain evidence="4">ATCC BAA-34</strain>
    </source>
</reference>
<dbReference type="EMBL" id="FUWR01000026">
    <property type="protein sequence ID" value="SKA20252.1"/>
    <property type="molecule type" value="Genomic_DNA"/>
</dbReference>
<dbReference type="RefSeq" id="WP_078791334.1">
    <property type="nucleotide sequence ID" value="NZ_FUWR01000026.1"/>
</dbReference>
<sequence>MPIPVEVLTALNTTPDLFAKNLIDDTRSVYSTMLGLDLMHLPLEVDPMEHFKDCVSAMVGLAGTYNGLISIHQPCSLAMKLTEAMLDMEVTEVDQDVFDALGEIANMVAGNVKQHLSKGGLDVRLSTPSVATGSDYIICTKQANSMNLLFDLDEEWLLVSIVLEMD</sequence>
<evidence type="ECO:0000256" key="1">
    <source>
        <dbReference type="ARBA" id="ARBA00022500"/>
    </source>
</evidence>
<protein>
    <submittedName>
        <fullName evidence="3">Chemotaxis protein CheX</fullName>
    </submittedName>
</protein>
<evidence type="ECO:0000259" key="2">
    <source>
        <dbReference type="Pfam" id="PF13690"/>
    </source>
</evidence>
<keyword evidence="4" id="KW-1185">Reference proteome</keyword>
<gene>
    <name evidence="3" type="ORF">SAMN02745119_03115</name>
</gene>
<dbReference type="PANTHER" id="PTHR39452:SF1">
    <property type="entry name" value="CHEY-P PHOSPHATASE CHEX"/>
    <property type="match status" value="1"/>
</dbReference>
<dbReference type="GO" id="GO:0006935">
    <property type="term" value="P:chemotaxis"/>
    <property type="evidence" value="ECO:0007669"/>
    <property type="project" value="UniProtKB-KW"/>
</dbReference>
<accession>A0A1T4RWA6</accession>
<dbReference type="STRING" id="115783.SAMN02745119_03115"/>
<dbReference type="SUPFAM" id="SSF103039">
    <property type="entry name" value="CheC-like"/>
    <property type="match status" value="1"/>
</dbReference>
<dbReference type="CDD" id="cd17906">
    <property type="entry name" value="CheX"/>
    <property type="match status" value="1"/>
</dbReference>
<dbReference type="AlphaFoldDB" id="A0A1T4RWA6"/>
<dbReference type="Pfam" id="PF13690">
    <property type="entry name" value="CheX"/>
    <property type="match status" value="1"/>
</dbReference>
<feature type="domain" description="Chemotaxis phosphatase CheX-like" evidence="2">
    <location>
        <begin position="55"/>
        <end position="150"/>
    </location>
</feature>
<dbReference type="Proteomes" id="UP000190102">
    <property type="component" value="Unassembled WGS sequence"/>
</dbReference>
<evidence type="ECO:0000313" key="4">
    <source>
        <dbReference type="Proteomes" id="UP000190102"/>
    </source>
</evidence>